<dbReference type="Ensembl" id="ENSOANT00000066685.1">
    <property type="protein sequence ID" value="ENSOANP00000048474.1"/>
    <property type="gene ID" value="ENSOANG00000048883.1"/>
</dbReference>
<dbReference type="InterPro" id="IPR016187">
    <property type="entry name" value="CTDL_fold"/>
</dbReference>
<dbReference type="Pfam" id="PF00059">
    <property type="entry name" value="Lectin_C"/>
    <property type="match status" value="1"/>
</dbReference>
<keyword evidence="2" id="KW-0430">Lectin</keyword>
<dbReference type="Proteomes" id="UP000002279">
    <property type="component" value="Chromosome 7"/>
</dbReference>
<dbReference type="InterPro" id="IPR016186">
    <property type="entry name" value="C-type_lectin-like/link_sf"/>
</dbReference>
<reference evidence="5" key="2">
    <citation type="submission" date="2025-08" db="UniProtKB">
        <authorList>
            <consortium name="Ensembl"/>
        </authorList>
    </citation>
    <scope>IDENTIFICATION</scope>
    <source>
        <strain evidence="5">Glennie</strain>
    </source>
</reference>
<evidence type="ECO:0000256" key="2">
    <source>
        <dbReference type="ARBA" id="ARBA00022734"/>
    </source>
</evidence>
<dbReference type="PANTHER" id="PTHR45710">
    <property type="entry name" value="C-TYPE LECTIN DOMAIN-CONTAINING PROTEIN 180"/>
    <property type="match status" value="1"/>
</dbReference>
<keyword evidence="3" id="KW-0812">Transmembrane</keyword>
<accession>A0A6I8P6N5</accession>
<proteinExistence type="predicted"/>
<feature type="transmembrane region" description="Helical" evidence="3">
    <location>
        <begin position="36"/>
        <end position="60"/>
    </location>
</feature>
<dbReference type="InterPro" id="IPR050828">
    <property type="entry name" value="C-type_lectin/matrix_domain"/>
</dbReference>
<reference evidence="5" key="3">
    <citation type="submission" date="2025-09" db="UniProtKB">
        <authorList>
            <consortium name="Ensembl"/>
        </authorList>
    </citation>
    <scope>IDENTIFICATION</scope>
    <source>
        <strain evidence="5">Glennie</strain>
    </source>
</reference>
<name>A0A6I8P6N5_ORNAN</name>
<protein>
    <recommendedName>
        <fullName evidence="4">C-type lectin domain-containing protein</fullName>
    </recommendedName>
</protein>
<dbReference type="PANTHER" id="PTHR45710:SF35">
    <property type="entry name" value="C-TYPE LECTIN DOMAIN FAMILY 2 MEMBER D"/>
    <property type="match status" value="1"/>
</dbReference>
<dbReference type="InterPro" id="IPR001304">
    <property type="entry name" value="C-type_lectin-like"/>
</dbReference>
<evidence type="ECO:0000256" key="3">
    <source>
        <dbReference type="SAM" id="Phobius"/>
    </source>
</evidence>
<dbReference type="Bgee" id="ENSOANG00000048883">
    <property type="expression patterns" value="Expressed in endometrium"/>
</dbReference>
<dbReference type="CDD" id="cd03593">
    <property type="entry name" value="CLECT_NK_receptors_like"/>
    <property type="match status" value="1"/>
</dbReference>
<organism evidence="5 6">
    <name type="scientific">Ornithorhynchus anatinus</name>
    <name type="common">Duckbill platypus</name>
    <dbReference type="NCBI Taxonomy" id="9258"/>
    <lineage>
        <taxon>Eukaryota</taxon>
        <taxon>Metazoa</taxon>
        <taxon>Chordata</taxon>
        <taxon>Craniata</taxon>
        <taxon>Vertebrata</taxon>
        <taxon>Euteleostomi</taxon>
        <taxon>Mammalia</taxon>
        <taxon>Monotremata</taxon>
        <taxon>Ornithorhynchidae</taxon>
        <taxon>Ornithorhynchus</taxon>
    </lineage>
</organism>
<comment type="subcellular location">
    <subcellularLocation>
        <location evidence="1">Cell membrane</location>
        <topology evidence="1">Single-pass type II membrane protein</topology>
    </subcellularLocation>
</comment>
<dbReference type="GO" id="GO:0030246">
    <property type="term" value="F:carbohydrate binding"/>
    <property type="evidence" value="ECO:0007669"/>
    <property type="project" value="UniProtKB-KW"/>
</dbReference>
<dbReference type="GO" id="GO:0009897">
    <property type="term" value="C:external side of plasma membrane"/>
    <property type="evidence" value="ECO:0000318"/>
    <property type="project" value="GO_Central"/>
</dbReference>
<dbReference type="FunCoup" id="A0A6I8P6N5">
    <property type="interactions" value="328"/>
</dbReference>
<keyword evidence="3" id="KW-1133">Transmembrane helix</keyword>
<sequence>EHSINTVTGKPLRVGEPGDHWDPRNWSPTKLGNVKLVHICLLALVITLLTISGDCSVLYLDNRKIQTSPRIPLAAPCPDNGNGFQGKCYYFSEDKRNWTSSQSFCTSHAAALIVIDTSWVMDLLMSDKGPCDYWTGLSREAGQDWKWTNGTKFTGWFEIKGRGECAYLNDERVSRARNYTNRRWICSKSNFYTKRRREAFPD</sequence>
<dbReference type="SUPFAM" id="SSF56436">
    <property type="entry name" value="C-type lectin-like"/>
    <property type="match status" value="1"/>
</dbReference>
<feature type="domain" description="C-type lectin" evidence="4">
    <location>
        <begin position="84"/>
        <end position="187"/>
    </location>
</feature>
<keyword evidence="6" id="KW-1185">Reference proteome</keyword>
<reference evidence="5 6" key="1">
    <citation type="journal article" date="2008" name="Nature">
        <title>Genome analysis of the platypus reveals unique signatures of evolution.</title>
        <authorList>
            <person name="Warren W.C."/>
            <person name="Hillier L.W."/>
            <person name="Marshall Graves J.A."/>
            <person name="Birney E."/>
            <person name="Ponting C.P."/>
            <person name="Grutzner F."/>
            <person name="Belov K."/>
            <person name="Miller W."/>
            <person name="Clarke L."/>
            <person name="Chinwalla A.T."/>
            <person name="Yang S.P."/>
            <person name="Heger A."/>
            <person name="Locke D.P."/>
            <person name="Miethke P."/>
            <person name="Waters P.D."/>
            <person name="Veyrunes F."/>
            <person name="Fulton L."/>
            <person name="Fulton B."/>
            <person name="Graves T."/>
            <person name="Wallis J."/>
            <person name="Puente X.S."/>
            <person name="Lopez-Otin C."/>
            <person name="Ordonez G.R."/>
            <person name="Eichler E.E."/>
            <person name="Chen L."/>
            <person name="Cheng Z."/>
            <person name="Deakin J.E."/>
            <person name="Alsop A."/>
            <person name="Thompson K."/>
            <person name="Kirby P."/>
            <person name="Papenfuss A.T."/>
            <person name="Wakefield M.J."/>
            <person name="Olender T."/>
            <person name="Lancet D."/>
            <person name="Huttley G.A."/>
            <person name="Smit A.F."/>
            <person name="Pask A."/>
            <person name="Temple-Smith P."/>
            <person name="Batzer M.A."/>
            <person name="Walker J.A."/>
            <person name="Konkel M.K."/>
            <person name="Harris R.S."/>
            <person name="Whittington C.M."/>
            <person name="Wong E.S."/>
            <person name="Gemmell N.J."/>
            <person name="Buschiazzo E."/>
            <person name="Vargas Jentzsch I.M."/>
            <person name="Merkel A."/>
            <person name="Schmitz J."/>
            <person name="Zemann A."/>
            <person name="Churakov G."/>
            <person name="Kriegs J.O."/>
            <person name="Brosius J."/>
            <person name="Murchison E.P."/>
            <person name="Sachidanandam R."/>
            <person name="Smith C."/>
            <person name="Hannon G.J."/>
            <person name="Tsend-Ayush E."/>
            <person name="McMillan D."/>
            <person name="Attenborough R."/>
            <person name="Rens W."/>
            <person name="Ferguson-Smith M."/>
            <person name="Lefevre C.M."/>
            <person name="Sharp J.A."/>
            <person name="Nicholas K.R."/>
            <person name="Ray D.A."/>
            <person name="Kube M."/>
            <person name="Reinhardt R."/>
            <person name="Pringle T.H."/>
            <person name="Taylor J."/>
            <person name="Jones R.C."/>
            <person name="Nixon B."/>
            <person name="Dacheux J.L."/>
            <person name="Niwa H."/>
            <person name="Sekita Y."/>
            <person name="Huang X."/>
            <person name="Stark A."/>
            <person name="Kheradpour P."/>
            <person name="Kellis M."/>
            <person name="Flicek P."/>
            <person name="Chen Y."/>
            <person name="Webber C."/>
            <person name="Hardison R."/>
            <person name="Nelson J."/>
            <person name="Hallsworth-Pepin K."/>
            <person name="Delehaunty K."/>
            <person name="Markovic C."/>
            <person name="Minx P."/>
            <person name="Feng Y."/>
            <person name="Kremitzki C."/>
            <person name="Mitreva M."/>
            <person name="Glasscock J."/>
            <person name="Wylie T."/>
            <person name="Wohldmann P."/>
            <person name="Thiru P."/>
            <person name="Nhan M.N."/>
            <person name="Pohl C.S."/>
            <person name="Smith S.M."/>
            <person name="Hou S."/>
            <person name="Nefedov M."/>
            <person name="de Jong P.J."/>
            <person name="Renfree M.B."/>
            <person name="Mardis E.R."/>
            <person name="Wilson R.K."/>
        </authorList>
    </citation>
    <scope>NUCLEOTIDE SEQUENCE [LARGE SCALE GENOMIC DNA]</scope>
    <source>
        <strain evidence="5 6">Glennie</strain>
    </source>
</reference>
<keyword evidence="3" id="KW-0472">Membrane</keyword>
<dbReference type="GeneTree" id="ENSGT00940000155319"/>
<dbReference type="OMA" id="TSEAQWI"/>
<evidence type="ECO:0000256" key="1">
    <source>
        <dbReference type="ARBA" id="ARBA00004401"/>
    </source>
</evidence>
<evidence type="ECO:0000313" key="5">
    <source>
        <dbReference type="Ensembl" id="ENSOANP00000048474.1"/>
    </source>
</evidence>
<dbReference type="PROSITE" id="PS50041">
    <property type="entry name" value="C_TYPE_LECTIN_2"/>
    <property type="match status" value="1"/>
</dbReference>
<dbReference type="AlphaFoldDB" id="A0A6I8P6N5"/>
<evidence type="ECO:0000259" key="4">
    <source>
        <dbReference type="PROSITE" id="PS50041"/>
    </source>
</evidence>
<dbReference type="InParanoid" id="A0A6I8P6N5"/>
<dbReference type="SMART" id="SM00034">
    <property type="entry name" value="CLECT"/>
    <property type="match status" value="1"/>
</dbReference>
<evidence type="ECO:0000313" key="6">
    <source>
        <dbReference type="Proteomes" id="UP000002279"/>
    </source>
</evidence>
<dbReference type="InterPro" id="IPR033992">
    <property type="entry name" value="NKR-like_CTLD"/>
</dbReference>
<dbReference type="Gene3D" id="3.10.100.10">
    <property type="entry name" value="Mannose-Binding Protein A, subunit A"/>
    <property type="match status" value="1"/>
</dbReference>